<protein>
    <recommendedName>
        <fullName evidence="3">Reverse transcriptase domain-containing protein</fullName>
    </recommendedName>
</protein>
<sequence>MGSNGRNLLETKIKRTMTERGDKNTKLFHKMANATRRRNFLAKLRVDGKLLRTDEDNIKVGVANAFSRIFAESRDWRPSISGLNFDSLPSVESETLKIPFSEEEVLAALSSLSGDKAPGPNGFTTAFWHFC</sequence>
<reference evidence="1 2" key="1">
    <citation type="journal article" date="2018" name="PLoS Genet.">
        <title>Population sequencing reveals clonal diversity and ancestral inbreeding in the grapevine cultivar Chardonnay.</title>
        <authorList>
            <person name="Roach M.J."/>
            <person name="Johnson D.L."/>
            <person name="Bohlmann J."/>
            <person name="van Vuuren H.J."/>
            <person name="Jones S.J."/>
            <person name="Pretorius I.S."/>
            <person name="Schmidt S.A."/>
            <person name="Borneman A.R."/>
        </authorList>
    </citation>
    <scope>NUCLEOTIDE SEQUENCE [LARGE SCALE GENOMIC DNA]</scope>
    <source>
        <strain evidence="2">cv. Chardonnay</strain>
        <tissue evidence="1">Leaf</tissue>
    </source>
</reference>
<dbReference type="Proteomes" id="UP000288805">
    <property type="component" value="Unassembled WGS sequence"/>
</dbReference>
<accession>A0A438FBT4</accession>
<evidence type="ECO:0008006" key="3">
    <source>
        <dbReference type="Google" id="ProtNLM"/>
    </source>
</evidence>
<dbReference type="AlphaFoldDB" id="A0A438FBT4"/>
<organism evidence="1 2">
    <name type="scientific">Vitis vinifera</name>
    <name type="common">Grape</name>
    <dbReference type="NCBI Taxonomy" id="29760"/>
    <lineage>
        <taxon>Eukaryota</taxon>
        <taxon>Viridiplantae</taxon>
        <taxon>Streptophyta</taxon>
        <taxon>Embryophyta</taxon>
        <taxon>Tracheophyta</taxon>
        <taxon>Spermatophyta</taxon>
        <taxon>Magnoliopsida</taxon>
        <taxon>eudicotyledons</taxon>
        <taxon>Gunneridae</taxon>
        <taxon>Pentapetalae</taxon>
        <taxon>rosids</taxon>
        <taxon>Vitales</taxon>
        <taxon>Vitaceae</taxon>
        <taxon>Viteae</taxon>
        <taxon>Vitis</taxon>
    </lineage>
</organism>
<evidence type="ECO:0000313" key="2">
    <source>
        <dbReference type="Proteomes" id="UP000288805"/>
    </source>
</evidence>
<name>A0A438FBT4_VITVI</name>
<dbReference type="EMBL" id="QGNW01001055">
    <property type="protein sequence ID" value="RVW57431.1"/>
    <property type="molecule type" value="Genomic_DNA"/>
</dbReference>
<comment type="caution">
    <text evidence="1">The sequence shown here is derived from an EMBL/GenBank/DDBJ whole genome shotgun (WGS) entry which is preliminary data.</text>
</comment>
<gene>
    <name evidence="1" type="ORF">CK203_078849</name>
</gene>
<proteinExistence type="predicted"/>
<evidence type="ECO:0000313" key="1">
    <source>
        <dbReference type="EMBL" id="RVW57431.1"/>
    </source>
</evidence>